<reference evidence="1" key="1">
    <citation type="submission" date="2014-09" db="EMBL/GenBank/DDBJ databases">
        <authorList>
            <person name="Magalhaes I.L.F."/>
            <person name="Oliveira U."/>
            <person name="Santos F.R."/>
            <person name="Vidigal T.H.D.A."/>
            <person name="Brescovit A.D."/>
            <person name="Santos A.J."/>
        </authorList>
    </citation>
    <scope>NUCLEOTIDE SEQUENCE</scope>
    <source>
        <tissue evidence="1">Shoot tissue taken approximately 20 cm above the soil surface</tissue>
    </source>
</reference>
<proteinExistence type="predicted"/>
<name>A0A0A8Y738_ARUDO</name>
<dbReference type="EMBL" id="GBRH01276985">
    <property type="protein sequence ID" value="JAD20910.1"/>
    <property type="molecule type" value="Transcribed_RNA"/>
</dbReference>
<organism evidence="1">
    <name type="scientific">Arundo donax</name>
    <name type="common">Giant reed</name>
    <name type="synonym">Donax arundinaceus</name>
    <dbReference type="NCBI Taxonomy" id="35708"/>
    <lineage>
        <taxon>Eukaryota</taxon>
        <taxon>Viridiplantae</taxon>
        <taxon>Streptophyta</taxon>
        <taxon>Embryophyta</taxon>
        <taxon>Tracheophyta</taxon>
        <taxon>Spermatophyta</taxon>
        <taxon>Magnoliopsida</taxon>
        <taxon>Liliopsida</taxon>
        <taxon>Poales</taxon>
        <taxon>Poaceae</taxon>
        <taxon>PACMAD clade</taxon>
        <taxon>Arundinoideae</taxon>
        <taxon>Arundineae</taxon>
        <taxon>Arundo</taxon>
    </lineage>
</organism>
<dbReference type="AlphaFoldDB" id="A0A0A8Y738"/>
<protein>
    <submittedName>
        <fullName evidence="1">Uncharacterized protein</fullName>
    </submittedName>
</protein>
<evidence type="ECO:0000313" key="1">
    <source>
        <dbReference type="EMBL" id="JAD20910.1"/>
    </source>
</evidence>
<reference evidence="1" key="2">
    <citation type="journal article" date="2015" name="Data Brief">
        <title>Shoot transcriptome of the giant reed, Arundo donax.</title>
        <authorList>
            <person name="Barrero R.A."/>
            <person name="Guerrero F.D."/>
            <person name="Moolhuijzen P."/>
            <person name="Goolsby J.A."/>
            <person name="Tidwell J."/>
            <person name="Bellgard S.E."/>
            <person name="Bellgard M.I."/>
        </authorList>
    </citation>
    <scope>NUCLEOTIDE SEQUENCE</scope>
    <source>
        <tissue evidence="1">Shoot tissue taken approximately 20 cm above the soil surface</tissue>
    </source>
</reference>
<accession>A0A0A8Y738</accession>
<sequence>MYSWWSHTSVQNFKINLDLLERK</sequence>